<keyword evidence="10 19" id="KW-0472">Membrane</keyword>
<keyword evidence="2" id="KW-1003">Cell membrane</keyword>
<dbReference type="PANTHER" id="PTHR24416">
    <property type="entry name" value="TYROSINE-PROTEIN KINASE RECEPTOR"/>
    <property type="match status" value="1"/>
</dbReference>
<dbReference type="SUPFAM" id="SSF56112">
    <property type="entry name" value="Protein kinase-like (PK-like)"/>
    <property type="match status" value="1"/>
</dbReference>
<dbReference type="InterPro" id="IPR008979">
    <property type="entry name" value="Galactose-bd-like_sf"/>
</dbReference>
<comment type="subcellular location">
    <subcellularLocation>
        <location evidence="1">Cell membrane</location>
        <topology evidence="1">Single-pass type I membrane protein</topology>
    </subcellularLocation>
</comment>
<dbReference type="Proteomes" id="UP001642540">
    <property type="component" value="Unassembled WGS sequence"/>
</dbReference>
<keyword evidence="8 16" id="KW-0067">ATP-binding</keyword>
<dbReference type="Pfam" id="PF21114">
    <property type="entry name" value="DDR1-2_DS-like"/>
    <property type="match status" value="1"/>
</dbReference>
<dbReference type="SUPFAM" id="SSF49785">
    <property type="entry name" value="Galactose-binding domain-like"/>
    <property type="match status" value="1"/>
</dbReference>
<evidence type="ECO:0000313" key="24">
    <source>
        <dbReference type="Proteomes" id="UP001642540"/>
    </source>
</evidence>
<feature type="transmembrane region" description="Helical" evidence="19">
    <location>
        <begin position="434"/>
        <end position="459"/>
    </location>
</feature>
<dbReference type="PANTHER" id="PTHR24416:SF579">
    <property type="entry name" value="DISCOIDIN DOMAIN-CONTAINING RECEPTOR 2-LIKE PROTEIN"/>
    <property type="match status" value="1"/>
</dbReference>
<evidence type="ECO:0000256" key="4">
    <source>
        <dbReference type="ARBA" id="ARBA00022692"/>
    </source>
</evidence>
<dbReference type="InterPro" id="IPR050122">
    <property type="entry name" value="RTK"/>
</dbReference>
<feature type="domain" description="Protein kinase" evidence="21">
    <location>
        <begin position="620"/>
        <end position="894"/>
    </location>
</feature>
<evidence type="ECO:0000256" key="16">
    <source>
        <dbReference type="PROSITE-ProRule" id="PRU10141"/>
    </source>
</evidence>
<dbReference type="PROSITE" id="PS00239">
    <property type="entry name" value="RECEPTOR_TYR_KIN_II"/>
    <property type="match status" value="1"/>
</dbReference>
<proteinExistence type="inferred from homology"/>
<evidence type="ECO:0000256" key="15">
    <source>
        <dbReference type="ARBA" id="ARBA00051243"/>
    </source>
</evidence>
<dbReference type="PROSITE" id="PS51257">
    <property type="entry name" value="PROKAR_LIPOPROTEIN"/>
    <property type="match status" value="1"/>
</dbReference>
<keyword evidence="3" id="KW-0808">Transferase</keyword>
<evidence type="ECO:0000256" key="12">
    <source>
        <dbReference type="ARBA" id="ARBA00023157"/>
    </source>
</evidence>
<evidence type="ECO:0000259" key="22">
    <source>
        <dbReference type="PROSITE" id="PS50022"/>
    </source>
</evidence>
<keyword evidence="5 20" id="KW-0732">Signal</keyword>
<dbReference type="SMART" id="SM00231">
    <property type="entry name" value="FA58C"/>
    <property type="match status" value="1"/>
</dbReference>
<dbReference type="PROSITE" id="PS00109">
    <property type="entry name" value="PROTEIN_KINASE_TYR"/>
    <property type="match status" value="1"/>
</dbReference>
<comment type="similarity">
    <text evidence="17">Belongs to the protein kinase superfamily. Tyr protein kinase family. Insulin receptor subfamily.</text>
</comment>
<sequence>MSSSRESTFPSSYPQLRIIFLLLLLSLLSCVSALDISHCQDALGMESGQILDTDLSASTSFEMGNVGPQNGRVRVERQGGAWCPKNQITSETEEWLQIDLHGVHLITATETQGRFGNGQGQEYAESYKISYWRPELNNWIRYRDHTGNEVMKGNINTYLAQKSELNPPIYASKLRIIPFSRHRRTVCMRAEVYGCVYKGGLVSYSMPQGSMRGDNWNFYDHTYDGIWDGNHLQNGLGSLADGRVGPNNFKDDFYTHERGKGWVGWKNDTSKNGSESVEIIFKFTSPQEFFAMHIHTSNQFTKEVQVFSEARVFFSTNGKVFSGDSIVVKQKEDCIFEEPRNITIKLHRRVAQYIKLQLFWAAKWILISEVTFDARPVGSQRVVHSGISPTSSEDGSLAQSDASGLGPGNTLSREIPPLTGSPALSNSKWSPATIIITAVISSVLAIIIILTILLTVILVRRRVLGSRKVPKTPEGTLPFDNSNDFGYASPDEIRKYKISTSDYTEPFTAAPVAAAPPPLTTFPRSSFNPSTTGGDSGVGSKRMADYYICTLIPNATQPTVADSSNEYEYAVPNELGKLLPSQQPSPLKSIPNSPATANRTRMMLLKFKELGIPEIQKHRLRMLRKLGDGTFGSVFVGELDQNGAGEKQLVAVKHLLRNATDKDKSDFLEEVRLLWTLRDPNIVQVLGIYVEEDPLSVVLEFLELGDLCQFLRQNDTLLPNSTKKISFGSLLHIASQISSGMKFLESRNIVHRDLAARNCVVGRGLLVKVSHFAKDTDLYATDYYRLDGKMPLPIRWMAWESLFLGKYSTKTDVWSFGVVLWEILTYCRHSPYPTFSNQEVLNNLRRLSVVEDLDPFEPLSKPQSCPRDIYQLMCDTWSRNDDNRPTFWEINSFLSRKNLHFTTHGTITHESYNNSSHVLPTSSSLSGAEHYMV</sequence>
<evidence type="ECO:0000256" key="13">
    <source>
        <dbReference type="ARBA" id="ARBA00023170"/>
    </source>
</evidence>
<evidence type="ECO:0000256" key="5">
    <source>
        <dbReference type="ARBA" id="ARBA00022729"/>
    </source>
</evidence>
<feature type="binding site" evidence="16">
    <location>
        <position position="653"/>
    </location>
    <ligand>
        <name>ATP</name>
        <dbReference type="ChEBI" id="CHEBI:30616"/>
    </ligand>
</feature>
<accession>A0ABP1QAH5</accession>
<dbReference type="InterPro" id="IPR048525">
    <property type="entry name" value="DDR1-2_DS-like"/>
</dbReference>
<protein>
    <recommendedName>
        <fullName evidence="17">Tyrosine-protein kinase receptor</fullName>
        <ecNumber evidence="17">2.7.10.1</ecNumber>
    </recommendedName>
</protein>
<dbReference type="InterPro" id="IPR001245">
    <property type="entry name" value="Ser-Thr/Tyr_kinase_cat_dom"/>
</dbReference>
<evidence type="ECO:0000256" key="18">
    <source>
        <dbReference type="SAM" id="MobiDB-lite"/>
    </source>
</evidence>
<keyword evidence="12" id="KW-1015">Disulfide bond</keyword>
<evidence type="ECO:0000256" key="10">
    <source>
        <dbReference type="ARBA" id="ARBA00023136"/>
    </source>
</evidence>
<evidence type="ECO:0000256" key="9">
    <source>
        <dbReference type="ARBA" id="ARBA00022989"/>
    </source>
</evidence>
<dbReference type="EMBL" id="CAXLJM020000027">
    <property type="protein sequence ID" value="CAL8095698.1"/>
    <property type="molecule type" value="Genomic_DNA"/>
</dbReference>
<name>A0ABP1QAH5_9HEXA</name>
<evidence type="ECO:0000256" key="8">
    <source>
        <dbReference type="ARBA" id="ARBA00022840"/>
    </source>
</evidence>
<dbReference type="InterPro" id="IPR008266">
    <property type="entry name" value="Tyr_kinase_AS"/>
</dbReference>
<dbReference type="Pfam" id="PF07714">
    <property type="entry name" value="PK_Tyr_Ser-Thr"/>
    <property type="match status" value="1"/>
</dbReference>
<dbReference type="Pfam" id="PF00754">
    <property type="entry name" value="F5_F8_type_C"/>
    <property type="match status" value="1"/>
</dbReference>
<evidence type="ECO:0000256" key="11">
    <source>
        <dbReference type="ARBA" id="ARBA00023137"/>
    </source>
</evidence>
<evidence type="ECO:0000256" key="6">
    <source>
        <dbReference type="ARBA" id="ARBA00022741"/>
    </source>
</evidence>
<dbReference type="CDD" id="cd00057">
    <property type="entry name" value="FA58C"/>
    <property type="match status" value="1"/>
</dbReference>
<comment type="catalytic activity">
    <reaction evidence="15 17">
        <text>L-tyrosyl-[protein] + ATP = O-phospho-L-tyrosyl-[protein] + ADP + H(+)</text>
        <dbReference type="Rhea" id="RHEA:10596"/>
        <dbReference type="Rhea" id="RHEA-COMP:10136"/>
        <dbReference type="Rhea" id="RHEA-COMP:20101"/>
        <dbReference type="ChEBI" id="CHEBI:15378"/>
        <dbReference type="ChEBI" id="CHEBI:30616"/>
        <dbReference type="ChEBI" id="CHEBI:46858"/>
        <dbReference type="ChEBI" id="CHEBI:61978"/>
        <dbReference type="ChEBI" id="CHEBI:456216"/>
        <dbReference type="EC" id="2.7.10.1"/>
    </reaction>
</comment>
<evidence type="ECO:0000259" key="21">
    <source>
        <dbReference type="PROSITE" id="PS50011"/>
    </source>
</evidence>
<dbReference type="PROSITE" id="PS00107">
    <property type="entry name" value="PROTEIN_KINASE_ATP"/>
    <property type="match status" value="1"/>
</dbReference>
<dbReference type="Gene3D" id="2.60.120.1190">
    <property type="match status" value="1"/>
</dbReference>
<keyword evidence="17" id="KW-0597">Phosphoprotein</keyword>
<dbReference type="EC" id="2.7.10.1" evidence="17"/>
<evidence type="ECO:0000256" key="19">
    <source>
        <dbReference type="SAM" id="Phobius"/>
    </source>
</evidence>
<dbReference type="InterPro" id="IPR002011">
    <property type="entry name" value="Tyr_kinase_rcpt_2_CS"/>
</dbReference>
<keyword evidence="13 17" id="KW-0675">Receptor</keyword>
<dbReference type="PRINTS" id="PR00109">
    <property type="entry name" value="TYRKINASE"/>
</dbReference>
<evidence type="ECO:0000256" key="17">
    <source>
        <dbReference type="RuleBase" id="RU000312"/>
    </source>
</evidence>
<evidence type="ECO:0000256" key="20">
    <source>
        <dbReference type="SAM" id="SignalP"/>
    </source>
</evidence>
<dbReference type="PROSITE" id="PS50022">
    <property type="entry name" value="FA58C_3"/>
    <property type="match status" value="1"/>
</dbReference>
<dbReference type="PROSITE" id="PS50011">
    <property type="entry name" value="PROTEIN_KINASE_DOM"/>
    <property type="match status" value="1"/>
</dbReference>
<feature type="domain" description="F5/8 type C" evidence="22">
    <location>
        <begin position="39"/>
        <end position="195"/>
    </location>
</feature>
<keyword evidence="14" id="KW-0325">Glycoprotein</keyword>
<keyword evidence="11" id="KW-0829">Tyrosine-protein kinase</keyword>
<feature type="chain" id="PRO_5047042848" description="Tyrosine-protein kinase receptor" evidence="20">
    <location>
        <begin position="34"/>
        <end position="933"/>
    </location>
</feature>
<organism evidence="23 24">
    <name type="scientific">Orchesella dallaii</name>
    <dbReference type="NCBI Taxonomy" id="48710"/>
    <lineage>
        <taxon>Eukaryota</taxon>
        <taxon>Metazoa</taxon>
        <taxon>Ecdysozoa</taxon>
        <taxon>Arthropoda</taxon>
        <taxon>Hexapoda</taxon>
        <taxon>Collembola</taxon>
        <taxon>Entomobryomorpha</taxon>
        <taxon>Entomobryoidea</taxon>
        <taxon>Orchesellidae</taxon>
        <taxon>Orchesellinae</taxon>
        <taxon>Orchesella</taxon>
    </lineage>
</organism>
<dbReference type="InterPro" id="IPR017441">
    <property type="entry name" value="Protein_kinase_ATP_BS"/>
</dbReference>
<evidence type="ECO:0000256" key="1">
    <source>
        <dbReference type="ARBA" id="ARBA00004251"/>
    </source>
</evidence>
<evidence type="ECO:0000256" key="3">
    <source>
        <dbReference type="ARBA" id="ARBA00022679"/>
    </source>
</evidence>
<feature type="compositionally biased region" description="Polar residues" evidence="18">
    <location>
        <begin position="387"/>
        <end position="402"/>
    </location>
</feature>
<dbReference type="InterPro" id="IPR000719">
    <property type="entry name" value="Prot_kinase_dom"/>
</dbReference>
<dbReference type="InterPro" id="IPR020635">
    <property type="entry name" value="Tyr_kinase_cat_dom"/>
</dbReference>
<dbReference type="InterPro" id="IPR000421">
    <property type="entry name" value="FA58C"/>
</dbReference>
<reference evidence="23 24" key="1">
    <citation type="submission" date="2024-08" db="EMBL/GenBank/DDBJ databases">
        <authorList>
            <person name="Cucini C."/>
            <person name="Frati F."/>
        </authorList>
    </citation>
    <scope>NUCLEOTIDE SEQUENCE [LARGE SCALE GENOMIC DNA]</scope>
</reference>
<keyword evidence="24" id="KW-1185">Reference proteome</keyword>
<evidence type="ECO:0000256" key="14">
    <source>
        <dbReference type="ARBA" id="ARBA00023180"/>
    </source>
</evidence>
<dbReference type="SMART" id="SM00219">
    <property type="entry name" value="TyrKc"/>
    <property type="match status" value="1"/>
</dbReference>
<dbReference type="InterPro" id="IPR011009">
    <property type="entry name" value="Kinase-like_dom_sf"/>
</dbReference>
<keyword evidence="6 16" id="KW-0547">Nucleotide-binding</keyword>
<dbReference type="Gene3D" id="2.60.120.260">
    <property type="entry name" value="Galactose-binding domain-like"/>
    <property type="match status" value="1"/>
</dbReference>
<feature type="signal peptide" evidence="20">
    <location>
        <begin position="1"/>
        <end position="33"/>
    </location>
</feature>
<dbReference type="Gene3D" id="1.10.510.10">
    <property type="entry name" value="Transferase(Phosphotransferase) domain 1"/>
    <property type="match status" value="1"/>
</dbReference>
<gene>
    <name evidence="23" type="ORF">ODALV1_LOCUS9154</name>
</gene>
<evidence type="ECO:0000256" key="7">
    <source>
        <dbReference type="ARBA" id="ARBA00022777"/>
    </source>
</evidence>
<comment type="caution">
    <text evidence="23">The sequence shown here is derived from an EMBL/GenBank/DDBJ whole genome shotgun (WGS) entry which is preliminary data.</text>
</comment>
<keyword evidence="9 19" id="KW-1133">Transmembrane helix</keyword>
<evidence type="ECO:0000313" key="23">
    <source>
        <dbReference type="EMBL" id="CAL8095698.1"/>
    </source>
</evidence>
<feature type="region of interest" description="Disordered" evidence="18">
    <location>
        <begin position="383"/>
        <end position="410"/>
    </location>
</feature>
<evidence type="ECO:0000256" key="2">
    <source>
        <dbReference type="ARBA" id="ARBA00022475"/>
    </source>
</evidence>
<dbReference type="Gene3D" id="3.30.200.20">
    <property type="entry name" value="Phosphorylase Kinase, domain 1"/>
    <property type="match status" value="1"/>
</dbReference>
<keyword evidence="4 17" id="KW-0812">Transmembrane</keyword>
<dbReference type="PROSITE" id="PS01286">
    <property type="entry name" value="FA58C_2"/>
    <property type="match status" value="1"/>
</dbReference>
<keyword evidence="7" id="KW-0418">Kinase</keyword>